<keyword evidence="3 7" id="KW-0812">Transmembrane</keyword>
<feature type="domain" description="Phosphatidic acid phosphatase type 2/haloperoxidase" evidence="9">
    <location>
        <begin position="84"/>
        <end position="194"/>
    </location>
</feature>
<dbReference type="STRING" id="573321.SAMN04488505_105211"/>
<evidence type="ECO:0000256" key="1">
    <source>
        <dbReference type="ARBA" id="ARBA00004651"/>
    </source>
</evidence>
<evidence type="ECO:0000256" key="8">
    <source>
        <dbReference type="SAM" id="SignalP"/>
    </source>
</evidence>
<keyword evidence="8" id="KW-0732">Signal</keyword>
<dbReference type="Gene3D" id="1.20.144.10">
    <property type="entry name" value="Phosphatidic acid phosphatase type 2/haloperoxidase"/>
    <property type="match status" value="1"/>
</dbReference>
<dbReference type="PANTHER" id="PTHR14969:SF62">
    <property type="entry name" value="DECAPRENYLPHOSPHORYL-5-PHOSPHORIBOSE PHOSPHATASE RV3807C-RELATED"/>
    <property type="match status" value="1"/>
</dbReference>
<evidence type="ECO:0000256" key="5">
    <source>
        <dbReference type="ARBA" id="ARBA00022989"/>
    </source>
</evidence>
<feature type="signal peptide" evidence="8">
    <location>
        <begin position="1"/>
        <end position="26"/>
    </location>
</feature>
<dbReference type="CDD" id="cd01610">
    <property type="entry name" value="PAP2_like"/>
    <property type="match status" value="1"/>
</dbReference>
<evidence type="ECO:0000313" key="10">
    <source>
        <dbReference type="EMBL" id="SEM62091.1"/>
    </source>
</evidence>
<protein>
    <submittedName>
        <fullName evidence="10">Undecaprenyl-diphosphatase</fullName>
    </submittedName>
</protein>
<dbReference type="SMART" id="SM00014">
    <property type="entry name" value="acidPPc"/>
    <property type="match status" value="1"/>
</dbReference>
<evidence type="ECO:0000256" key="7">
    <source>
        <dbReference type="SAM" id="Phobius"/>
    </source>
</evidence>
<accession>A0A1H7ZUS8</accession>
<dbReference type="AlphaFoldDB" id="A0A1H7ZUS8"/>
<dbReference type="EMBL" id="FOBB01000005">
    <property type="protein sequence ID" value="SEM62091.1"/>
    <property type="molecule type" value="Genomic_DNA"/>
</dbReference>
<reference evidence="10 11" key="1">
    <citation type="submission" date="2016-10" db="EMBL/GenBank/DDBJ databases">
        <authorList>
            <person name="de Groot N.N."/>
        </authorList>
    </citation>
    <scope>NUCLEOTIDE SEQUENCE [LARGE SCALE GENOMIC DNA]</scope>
    <source>
        <strain evidence="10 11">DSM 21039</strain>
    </source>
</reference>
<organism evidence="10 11">
    <name type="scientific">Chitinophaga rupis</name>
    <dbReference type="NCBI Taxonomy" id="573321"/>
    <lineage>
        <taxon>Bacteria</taxon>
        <taxon>Pseudomonadati</taxon>
        <taxon>Bacteroidota</taxon>
        <taxon>Chitinophagia</taxon>
        <taxon>Chitinophagales</taxon>
        <taxon>Chitinophagaceae</taxon>
        <taxon>Chitinophaga</taxon>
    </lineage>
</organism>
<feature type="transmembrane region" description="Helical" evidence="7">
    <location>
        <begin position="85"/>
        <end position="106"/>
    </location>
</feature>
<dbReference type="RefSeq" id="WP_089916507.1">
    <property type="nucleotide sequence ID" value="NZ_FOBB01000005.1"/>
</dbReference>
<dbReference type="PANTHER" id="PTHR14969">
    <property type="entry name" value="SPHINGOSINE-1-PHOSPHATE PHOSPHOHYDROLASE"/>
    <property type="match status" value="1"/>
</dbReference>
<dbReference type="GO" id="GO:0016787">
    <property type="term" value="F:hydrolase activity"/>
    <property type="evidence" value="ECO:0007669"/>
    <property type="project" value="UniProtKB-KW"/>
</dbReference>
<feature type="transmembrane region" description="Helical" evidence="7">
    <location>
        <begin position="179"/>
        <end position="196"/>
    </location>
</feature>
<evidence type="ECO:0000256" key="3">
    <source>
        <dbReference type="ARBA" id="ARBA00022692"/>
    </source>
</evidence>
<keyword evidence="6 7" id="KW-0472">Membrane</keyword>
<evidence type="ECO:0000259" key="9">
    <source>
        <dbReference type="SMART" id="SM00014"/>
    </source>
</evidence>
<dbReference type="Pfam" id="PF01569">
    <property type="entry name" value="PAP2"/>
    <property type="match status" value="1"/>
</dbReference>
<keyword evidence="5 7" id="KW-1133">Transmembrane helix</keyword>
<name>A0A1H7ZUS8_9BACT</name>
<keyword evidence="4" id="KW-0378">Hydrolase</keyword>
<dbReference type="SUPFAM" id="SSF48317">
    <property type="entry name" value="Acid phosphatase/Vanadium-dependent haloperoxidase"/>
    <property type="match status" value="1"/>
</dbReference>
<comment type="subcellular location">
    <subcellularLocation>
        <location evidence="1">Cell membrane</location>
        <topology evidence="1">Multi-pass membrane protein</topology>
    </subcellularLocation>
</comment>
<dbReference type="InterPro" id="IPR000326">
    <property type="entry name" value="PAP2/HPO"/>
</dbReference>
<evidence type="ECO:0000313" key="11">
    <source>
        <dbReference type="Proteomes" id="UP000198984"/>
    </source>
</evidence>
<feature type="chain" id="PRO_5011651513" evidence="8">
    <location>
        <begin position="27"/>
        <end position="198"/>
    </location>
</feature>
<keyword evidence="2" id="KW-1003">Cell membrane</keyword>
<dbReference type="GO" id="GO:0005886">
    <property type="term" value="C:plasma membrane"/>
    <property type="evidence" value="ECO:0007669"/>
    <property type="project" value="UniProtKB-SubCell"/>
</dbReference>
<keyword evidence="11" id="KW-1185">Reference proteome</keyword>
<gene>
    <name evidence="10" type="ORF">SAMN04488505_105211</name>
</gene>
<dbReference type="OrthoDB" id="9773582at2"/>
<sequence>MKGTLIQHTWLYALLFLFTTTATAQARIDSFDIHMLQNIADTRTAGQTKFFLLISNTNDYMNVAIPAGLLIGGIIDHNPDMRQNALYIATSTATTTLLNTALKLIFKRPRPFKLHVNFTPVYTPGGYSFPSGHTSSAFSSATALARAYPKWYVIAPAMLWAGTVGYSRMYLGVHNPSDVTAGALLGAGTAFGLGFMRP</sequence>
<feature type="transmembrane region" description="Helical" evidence="7">
    <location>
        <begin position="151"/>
        <end position="173"/>
    </location>
</feature>
<proteinExistence type="predicted"/>
<evidence type="ECO:0000256" key="4">
    <source>
        <dbReference type="ARBA" id="ARBA00022801"/>
    </source>
</evidence>
<evidence type="ECO:0000256" key="6">
    <source>
        <dbReference type="ARBA" id="ARBA00023136"/>
    </source>
</evidence>
<dbReference type="InterPro" id="IPR036938">
    <property type="entry name" value="PAP2/HPO_sf"/>
</dbReference>
<evidence type="ECO:0000256" key="2">
    <source>
        <dbReference type="ARBA" id="ARBA00022475"/>
    </source>
</evidence>
<dbReference type="Proteomes" id="UP000198984">
    <property type="component" value="Unassembled WGS sequence"/>
</dbReference>